<evidence type="ECO:0000256" key="1">
    <source>
        <dbReference type="ARBA" id="ARBA00004141"/>
    </source>
</evidence>
<dbReference type="Gene3D" id="3.40.190.10">
    <property type="entry name" value="Periplasmic binding protein-like II"/>
    <property type="match status" value="2"/>
</dbReference>
<keyword evidence="9" id="KW-0325">Glycoprotein</keyword>
<comment type="subcellular location">
    <subcellularLocation>
        <location evidence="1">Membrane</location>
        <topology evidence="1">Multi-pass membrane protein</topology>
    </subcellularLocation>
</comment>
<dbReference type="AlphaFoldDB" id="A0A915JCY0"/>
<comment type="similarity">
    <text evidence="2">Belongs to the glutamate-gated ion channel (TC 1.A.10.1) family.</text>
</comment>
<dbReference type="GO" id="GO:0015276">
    <property type="term" value="F:ligand-gated monoatomic ion channel activity"/>
    <property type="evidence" value="ECO:0007669"/>
    <property type="project" value="InterPro"/>
</dbReference>
<accession>A0A915JCY0</accession>
<dbReference type="FunFam" id="3.40.190.10:FF:000087">
    <property type="entry name" value="glutamate receptor 4 isoform X2"/>
    <property type="match status" value="1"/>
</dbReference>
<protein>
    <submittedName>
        <fullName evidence="15">Ionotropic glutamate receptor C-terminal domain-containing protein</fullName>
    </submittedName>
</protein>
<dbReference type="OMA" id="CHPSKEL"/>
<evidence type="ECO:0000256" key="5">
    <source>
        <dbReference type="ARBA" id="ARBA00022989"/>
    </source>
</evidence>
<reference evidence="15" key="1">
    <citation type="submission" date="2022-11" db="UniProtKB">
        <authorList>
            <consortium name="WormBaseParasite"/>
        </authorList>
    </citation>
    <scope>IDENTIFICATION</scope>
</reference>
<dbReference type="PANTHER" id="PTHR18966">
    <property type="entry name" value="IONOTROPIC GLUTAMATE RECEPTOR"/>
    <property type="match status" value="1"/>
</dbReference>
<dbReference type="Proteomes" id="UP000887565">
    <property type="component" value="Unplaced"/>
</dbReference>
<evidence type="ECO:0000259" key="13">
    <source>
        <dbReference type="SMART" id="SM00079"/>
    </source>
</evidence>
<keyword evidence="6" id="KW-0406">Ion transport</keyword>
<evidence type="ECO:0000256" key="2">
    <source>
        <dbReference type="ARBA" id="ARBA00008685"/>
    </source>
</evidence>
<sequence length="267" mass="30496">MSKKEAVQALLGGLLGSCPFDSHSKGEISYSLLNLIRNLQHFFLRQLESIIDDVSIARVFGRQGKFLAHLSFSDYESSVPIYQRMWAYMSTEKGVLVKNYEEGIQKVRESKGNYAFLIEATANEYYNTRKPCDTLKVGENLNTLGYGVATKFGSRLRVQVNLIVLELLEKGELKKLENKWWYEKGQCEQGMSDSQSASLTLSKVAGIFYLLIGGMILAMIVALGEFVYRMKMDSRKKNCHPSKELKERNRRKIKVALKPELAYFLLY</sequence>
<dbReference type="SMART" id="SM00079">
    <property type="entry name" value="PBPe"/>
    <property type="match status" value="1"/>
</dbReference>
<evidence type="ECO:0000256" key="6">
    <source>
        <dbReference type="ARBA" id="ARBA00023065"/>
    </source>
</evidence>
<dbReference type="InterPro" id="IPR001320">
    <property type="entry name" value="Iontro_rcpt_C"/>
</dbReference>
<keyword evidence="14" id="KW-1185">Reference proteome</keyword>
<evidence type="ECO:0000256" key="4">
    <source>
        <dbReference type="ARBA" id="ARBA00022692"/>
    </source>
</evidence>
<feature type="transmembrane region" description="Helical" evidence="12">
    <location>
        <begin position="206"/>
        <end position="228"/>
    </location>
</feature>
<dbReference type="InterPro" id="IPR015683">
    <property type="entry name" value="Ionotropic_Glu_rcpt"/>
</dbReference>
<evidence type="ECO:0000313" key="14">
    <source>
        <dbReference type="Proteomes" id="UP000887565"/>
    </source>
</evidence>
<evidence type="ECO:0000256" key="9">
    <source>
        <dbReference type="ARBA" id="ARBA00023180"/>
    </source>
</evidence>
<evidence type="ECO:0000256" key="10">
    <source>
        <dbReference type="ARBA" id="ARBA00023286"/>
    </source>
</evidence>
<evidence type="ECO:0000256" key="7">
    <source>
        <dbReference type="ARBA" id="ARBA00023136"/>
    </source>
</evidence>
<evidence type="ECO:0000256" key="12">
    <source>
        <dbReference type="SAM" id="Phobius"/>
    </source>
</evidence>
<evidence type="ECO:0000256" key="11">
    <source>
        <dbReference type="ARBA" id="ARBA00023303"/>
    </source>
</evidence>
<evidence type="ECO:0000256" key="8">
    <source>
        <dbReference type="ARBA" id="ARBA00023170"/>
    </source>
</evidence>
<dbReference type="SUPFAM" id="SSF53850">
    <property type="entry name" value="Periplasmic binding protein-like II"/>
    <property type="match status" value="1"/>
</dbReference>
<name>A0A915JCY0_ROMCU</name>
<dbReference type="WBParaSite" id="nRc.2.0.1.t24368-RA">
    <property type="protein sequence ID" value="nRc.2.0.1.t24368-RA"/>
    <property type="gene ID" value="nRc.2.0.1.g24368"/>
</dbReference>
<evidence type="ECO:0000313" key="15">
    <source>
        <dbReference type="WBParaSite" id="nRc.2.0.1.t24368-RA"/>
    </source>
</evidence>
<dbReference type="PROSITE" id="PS51257">
    <property type="entry name" value="PROKAR_LIPOPROTEIN"/>
    <property type="match status" value="1"/>
</dbReference>
<keyword evidence="4 12" id="KW-0812">Transmembrane</keyword>
<keyword evidence="5 12" id="KW-1133">Transmembrane helix</keyword>
<organism evidence="14 15">
    <name type="scientific">Romanomermis culicivorax</name>
    <name type="common">Nematode worm</name>
    <dbReference type="NCBI Taxonomy" id="13658"/>
    <lineage>
        <taxon>Eukaryota</taxon>
        <taxon>Metazoa</taxon>
        <taxon>Ecdysozoa</taxon>
        <taxon>Nematoda</taxon>
        <taxon>Enoplea</taxon>
        <taxon>Dorylaimia</taxon>
        <taxon>Mermithida</taxon>
        <taxon>Mermithoidea</taxon>
        <taxon>Mermithidae</taxon>
        <taxon>Romanomermis</taxon>
    </lineage>
</organism>
<keyword evidence="8" id="KW-0675">Receptor</keyword>
<proteinExistence type="inferred from homology"/>
<feature type="domain" description="Ionotropic glutamate receptor C-terminal" evidence="13">
    <location>
        <begin position="9"/>
        <end position="183"/>
    </location>
</feature>
<keyword evidence="3" id="KW-0813">Transport</keyword>
<keyword evidence="10" id="KW-1071">Ligand-gated ion channel</keyword>
<keyword evidence="7 12" id="KW-0472">Membrane</keyword>
<dbReference type="GO" id="GO:0016020">
    <property type="term" value="C:membrane"/>
    <property type="evidence" value="ECO:0007669"/>
    <property type="project" value="UniProtKB-SubCell"/>
</dbReference>
<evidence type="ECO:0000256" key="3">
    <source>
        <dbReference type="ARBA" id="ARBA00022448"/>
    </source>
</evidence>
<keyword evidence="11" id="KW-0407">Ion channel</keyword>